<reference evidence="1" key="1">
    <citation type="submission" date="2023-10" db="EMBL/GenBank/DDBJ databases">
        <authorList>
            <person name="Rodriguez Cubillos JULIANA M."/>
            <person name="De Vega J."/>
        </authorList>
    </citation>
    <scope>NUCLEOTIDE SEQUENCE</scope>
</reference>
<accession>A0ACB0LEL9</accession>
<sequence>MLFSIPTTTASTLLTLPSPSSHFSSKHNAAVTPKQIQLKLSVNPPLTASSSSSSHGVTDKLNNLASEFASLTEPIDRVKRLLHYASLLPPLDKSERAPENRVSGCSTEVWMVAHIDEGRKMRFKADSDSEISKGFCWCLVWMFDGAEPEEVLTVERDDLVGMNVGLNNVKARSRINTWHNVFFAMQKATQDLI</sequence>
<evidence type="ECO:0000313" key="1">
    <source>
        <dbReference type="EMBL" id="CAJ2667909.1"/>
    </source>
</evidence>
<dbReference type="EMBL" id="CASHSV030000513">
    <property type="protein sequence ID" value="CAJ2667909.1"/>
    <property type="molecule type" value="Genomic_DNA"/>
</dbReference>
<gene>
    <name evidence="1" type="ORF">MILVUS5_LOCUS32415</name>
</gene>
<keyword evidence="2" id="KW-1185">Reference proteome</keyword>
<organism evidence="1 2">
    <name type="scientific">Trifolium pratense</name>
    <name type="common">Red clover</name>
    <dbReference type="NCBI Taxonomy" id="57577"/>
    <lineage>
        <taxon>Eukaryota</taxon>
        <taxon>Viridiplantae</taxon>
        <taxon>Streptophyta</taxon>
        <taxon>Embryophyta</taxon>
        <taxon>Tracheophyta</taxon>
        <taxon>Spermatophyta</taxon>
        <taxon>Magnoliopsida</taxon>
        <taxon>eudicotyledons</taxon>
        <taxon>Gunneridae</taxon>
        <taxon>Pentapetalae</taxon>
        <taxon>rosids</taxon>
        <taxon>fabids</taxon>
        <taxon>Fabales</taxon>
        <taxon>Fabaceae</taxon>
        <taxon>Papilionoideae</taxon>
        <taxon>50 kb inversion clade</taxon>
        <taxon>NPAAA clade</taxon>
        <taxon>Hologalegina</taxon>
        <taxon>IRL clade</taxon>
        <taxon>Trifolieae</taxon>
        <taxon>Trifolium</taxon>
    </lineage>
</organism>
<evidence type="ECO:0000313" key="2">
    <source>
        <dbReference type="Proteomes" id="UP001177021"/>
    </source>
</evidence>
<protein>
    <submittedName>
        <fullName evidence="1">Uncharacterized protein</fullName>
    </submittedName>
</protein>
<dbReference type="Proteomes" id="UP001177021">
    <property type="component" value="Unassembled WGS sequence"/>
</dbReference>
<comment type="caution">
    <text evidence="1">The sequence shown here is derived from an EMBL/GenBank/DDBJ whole genome shotgun (WGS) entry which is preliminary data.</text>
</comment>
<name>A0ACB0LEL9_TRIPR</name>
<proteinExistence type="predicted"/>